<evidence type="ECO:0000313" key="2">
    <source>
        <dbReference type="EMBL" id="PJG82100.1"/>
    </source>
</evidence>
<dbReference type="RefSeq" id="WP_100297487.1">
    <property type="nucleotide sequence ID" value="NZ_PHGZ01000028.1"/>
</dbReference>
<gene>
    <name evidence="2" type="ORF">CVP04_10620</name>
</gene>
<reference evidence="2 3" key="1">
    <citation type="submission" date="2017-11" db="EMBL/GenBank/DDBJ databases">
        <title>Reclassification of Bisgaard taxon 5 as Caviibacterium pharyngocola gen. nov., sp. nov.</title>
        <authorList>
            <person name="Christensen H."/>
        </authorList>
    </citation>
    <scope>NUCLEOTIDE SEQUENCE [LARGE SCALE GENOMIC DNA]</scope>
    <source>
        <strain evidence="2 3">7_3</strain>
    </source>
</reference>
<dbReference type="Proteomes" id="UP000230282">
    <property type="component" value="Unassembled WGS sequence"/>
</dbReference>
<dbReference type="EMBL" id="PHGZ01000028">
    <property type="protein sequence ID" value="PJG82100.1"/>
    <property type="molecule type" value="Genomic_DNA"/>
</dbReference>
<proteinExistence type="predicted"/>
<evidence type="ECO:0000259" key="1">
    <source>
        <dbReference type="Pfam" id="PF01814"/>
    </source>
</evidence>
<dbReference type="InterPro" id="IPR012312">
    <property type="entry name" value="Hemerythrin-like"/>
</dbReference>
<protein>
    <recommendedName>
        <fullName evidence="1">Hemerythrin-like domain-containing protein</fullName>
    </recommendedName>
</protein>
<dbReference type="AlphaFoldDB" id="A0A2M8RT87"/>
<dbReference type="Gene3D" id="1.20.120.520">
    <property type="entry name" value="nmb1532 protein domain like"/>
    <property type="match status" value="1"/>
</dbReference>
<organism evidence="2 3">
    <name type="scientific">Caviibacterium pharyngocola</name>
    <dbReference type="NCBI Taxonomy" id="28159"/>
    <lineage>
        <taxon>Bacteria</taxon>
        <taxon>Pseudomonadati</taxon>
        <taxon>Pseudomonadota</taxon>
        <taxon>Gammaproteobacteria</taxon>
        <taxon>Pasteurellales</taxon>
        <taxon>Pasteurellaceae</taxon>
        <taxon>Caviibacterium</taxon>
    </lineage>
</organism>
<sequence>MLNISEPQQFASWEQPIEMLYACHGKVKRFCRQLSLLPSYLEKHGINQAVQNDVKQILTYFNQAAPLHHDDEEKDFFPTLLAHIPPHLAEQTLQNIRLLEQEHLLLHQNWAKLRRLLEDLSAGEIDRIDQTEVDRFIAGYDRHIALEEPLFELGRQYIPVHLLQDIGEIMAMRRK</sequence>
<dbReference type="OrthoDB" id="9780392at2"/>
<name>A0A2M8RT87_9PAST</name>
<evidence type="ECO:0000313" key="3">
    <source>
        <dbReference type="Proteomes" id="UP000230282"/>
    </source>
</evidence>
<comment type="caution">
    <text evidence="2">The sequence shown here is derived from an EMBL/GenBank/DDBJ whole genome shotgun (WGS) entry which is preliminary data.</text>
</comment>
<feature type="domain" description="Hemerythrin-like" evidence="1">
    <location>
        <begin position="16"/>
        <end position="148"/>
    </location>
</feature>
<keyword evidence="3" id="KW-1185">Reference proteome</keyword>
<accession>A0A2M8RT87</accession>
<dbReference type="Pfam" id="PF01814">
    <property type="entry name" value="Hemerythrin"/>
    <property type="match status" value="1"/>
</dbReference>